<dbReference type="Proteomes" id="UP000325577">
    <property type="component" value="Linkage Group LG19"/>
</dbReference>
<feature type="region of interest" description="Disordered" evidence="1">
    <location>
        <begin position="108"/>
        <end position="139"/>
    </location>
</feature>
<evidence type="ECO:0000313" key="2">
    <source>
        <dbReference type="EMBL" id="KAA8532244.1"/>
    </source>
</evidence>
<reference evidence="2 3" key="1">
    <citation type="submission" date="2019-09" db="EMBL/GenBank/DDBJ databases">
        <title>A chromosome-level genome assembly of the Chinese tupelo Nyssa sinensis.</title>
        <authorList>
            <person name="Yang X."/>
            <person name="Kang M."/>
            <person name="Yang Y."/>
            <person name="Xiong H."/>
            <person name="Wang M."/>
            <person name="Zhang Z."/>
            <person name="Wang Z."/>
            <person name="Wu H."/>
            <person name="Ma T."/>
            <person name="Liu J."/>
            <person name="Xi Z."/>
        </authorList>
    </citation>
    <scope>NUCLEOTIDE SEQUENCE [LARGE SCALE GENOMIC DNA]</scope>
    <source>
        <strain evidence="2">J267</strain>
        <tissue evidence="2">Leaf</tissue>
    </source>
</reference>
<evidence type="ECO:0000256" key="1">
    <source>
        <dbReference type="SAM" id="MobiDB-lite"/>
    </source>
</evidence>
<organism evidence="2 3">
    <name type="scientific">Nyssa sinensis</name>
    <dbReference type="NCBI Taxonomy" id="561372"/>
    <lineage>
        <taxon>Eukaryota</taxon>
        <taxon>Viridiplantae</taxon>
        <taxon>Streptophyta</taxon>
        <taxon>Embryophyta</taxon>
        <taxon>Tracheophyta</taxon>
        <taxon>Spermatophyta</taxon>
        <taxon>Magnoliopsida</taxon>
        <taxon>eudicotyledons</taxon>
        <taxon>Gunneridae</taxon>
        <taxon>Pentapetalae</taxon>
        <taxon>asterids</taxon>
        <taxon>Cornales</taxon>
        <taxon>Nyssaceae</taxon>
        <taxon>Nyssa</taxon>
    </lineage>
</organism>
<gene>
    <name evidence="2" type="ORF">F0562_032277</name>
</gene>
<keyword evidence="3" id="KW-1185">Reference proteome</keyword>
<protein>
    <submittedName>
        <fullName evidence="2">Uncharacterized protein</fullName>
    </submittedName>
</protein>
<evidence type="ECO:0000313" key="3">
    <source>
        <dbReference type="Proteomes" id="UP000325577"/>
    </source>
</evidence>
<name>A0A5J5APL3_9ASTE</name>
<feature type="compositionally biased region" description="Polar residues" evidence="1">
    <location>
        <begin position="130"/>
        <end position="139"/>
    </location>
</feature>
<proteinExistence type="predicted"/>
<dbReference type="AlphaFoldDB" id="A0A5J5APL3"/>
<accession>A0A5J5APL3</accession>
<sequence length="280" mass="29607">MLSIHPPVHYNHRDLLVLMVSKGVQATNAAVQGRQWLQEIASGSFMLFMGGAQDIPMEKTAPSKAGLPLAIAPNRADALAEFFVDAHTVTAPLGDGILTHAHSVSTIGDRGAEKKAKSKSTGAQPIARQLDNSRSNATQIGDVAPQPLVISNTCNGLPQVSQGTVPPVETKAAVYPVTFKPNEENPQLVLAPSSVASTSQYESPAGAHIAAAQGSDGAHYPSLCASHGTAKGHAPLVTENIHCQLLKPIPCHPKKQSLLQPSYNCQRYQQIRPIFSIVVS</sequence>
<dbReference type="EMBL" id="CM018042">
    <property type="protein sequence ID" value="KAA8532244.1"/>
    <property type="molecule type" value="Genomic_DNA"/>
</dbReference>